<feature type="transmembrane region" description="Helical" evidence="1">
    <location>
        <begin position="159"/>
        <end position="186"/>
    </location>
</feature>
<dbReference type="EMBL" id="FOXW01000003">
    <property type="protein sequence ID" value="SFQ21324.1"/>
    <property type="molecule type" value="Genomic_DNA"/>
</dbReference>
<dbReference type="RefSeq" id="WP_092480047.1">
    <property type="nucleotide sequence ID" value="NZ_FOXW01000003.1"/>
</dbReference>
<proteinExistence type="predicted"/>
<dbReference type="STRING" id="82801.SAMN04488506_0993"/>
<protein>
    <submittedName>
        <fullName evidence="2">Uncharacterized membrane protein</fullName>
    </submittedName>
</protein>
<gene>
    <name evidence="2" type="ORF">SAMN04488506_0993</name>
</gene>
<dbReference type="InterPro" id="IPR024529">
    <property type="entry name" value="ECF_trnsprt_substrate-spec"/>
</dbReference>
<evidence type="ECO:0000313" key="2">
    <source>
        <dbReference type="EMBL" id="SFQ21324.1"/>
    </source>
</evidence>
<feature type="transmembrane region" description="Helical" evidence="1">
    <location>
        <begin position="91"/>
        <end position="111"/>
    </location>
</feature>
<feature type="transmembrane region" description="Helical" evidence="1">
    <location>
        <begin position="12"/>
        <end position="32"/>
    </location>
</feature>
<reference evidence="2 3" key="1">
    <citation type="submission" date="2016-10" db="EMBL/GenBank/DDBJ databases">
        <authorList>
            <person name="de Groot N.N."/>
        </authorList>
    </citation>
    <scope>NUCLEOTIDE SEQUENCE [LARGE SCALE GENOMIC DNA]</scope>
    <source>
        <strain evidence="2 3">DSM 20581</strain>
    </source>
</reference>
<evidence type="ECO:0000256" key="1">
    <source>
        <dbReference type="SAM" id="Phobius"/>
    </source>
</evidence>
<name>A0A1I5WNE6_9LACT</name>
<keyword evidence="3" id="KW-1185">Reference proteome</keyword>
<dbReference type="Proteomes" id="UP000199136">
    <property type="component" value="Unassembled WGS sequence"/>
</dbReference>
<dbReference type="AlphaFoldDB" id="A0A1I5WNE6"/>
<sequence>MKNTKNKAYRIAVLGIFTAIILLQSFVPFLGYIPIPPLNPTIIHITVIIAAISLGTKEGMIIGGIWGVVRLIRAFAAPQTPLDPLIFTNPLISVLPRILVGLVAGLVFYTFRKKGKQTFGMALSAVLASLTNTIVVLSFIYLFYKDDYAAAINVDSSNLMYVLGGVVLTNGVAEAVAAGILGPIIAKPLLRVAPKKTK</sequence>
<dbReference type="GO" id="GO:0022857">
    <property type="term" value="F:transmembrane transporter activity"/>
    <property type="evidence" value="ECO:0007669"/>
    <property type="project" value="InterPro"/>
</dbReference>
<organism evidence="2 3">
    <name type="scientific">Desemzia incerta</name>
    <dbReference type="NCBI Taxonomy" id="82801"/>
    <lineage>
        <taxon>Bacteria</taxon>
        <taxon>Bacillati</taxon>
        <taxon>Bacillota</taxon>
        <taxon>Bacilli</taxon>
        <taxon>Lactobacillales</taxon>
        <taxon>Carnobacteriaceae</taxon>
        <taxon>Desemzia</taxon>
    </lineage>
</organism>
<keyword evidence="1" id="KW-1133">Transmembrane helix</keyword>
<accession>A0A1I5WNE6</accession>
<dbReference type="Gene3D" id="1.10.1760.20">
    <property type="match status" value="1"/>
</dbReference>
<dbReference type="OrthoDB" id="9813540at2"/>
<keyword evidence="1" id="KW-0812">Transmembrane</keyword>
<evidence type="ECO:0000313" key="3">
    <source>
        <dbReference type="Proteomes" id="UP000199136"/>
    </source>
</evidence>
<feature type="transmembrane region" description="Helical" evidence="1">
    <location>
        <begin position="123"/>
        <end position="144"/>
    </location>
</feature>
<keyword evidence="1" id="KW-0472">Membrane</keyword>
<dbReference type="Pfam" id="PF12822">
    <property type="entry name" value="ECF_trnsprt"/>
    <property type="match status" value="1"/>
</dbReference>